<evidence type="ECO:0000259" key="1">
    <source>
        <dbReference type="PROSITE" id="PS51202"/>
    </source>
</evidence>
<sequence length="139" mass="15433">MNALIARIAKDIYKVPRVISRLYDPRKAEIYRTFGIQTISTTSWGVARALELLSYSQLDTVLSIGDSSVEMVRIEVPSLLIGKTVNDVLAIGEFQVTAISRDNKSFLPTLGTVLQKQDIIYISVMTSSIKRLKSLLGLD</sequence>
<dbReference type="InterPro" id="IPR050721">
    <property type="entry name" value="Trk_Ktr_HKT_K-transport"/>
</dbReference>
<feature type="domain" description="RCK C-terminal" evidence="1">
    <location>
        <begin position="59"/>
        <end position="138"/>
    </location>
</feature>
<dbReference type="PANTHER" id="PTHR43833:SF8">
    <property type="entry name" value="TRK SYSTEM POTASSIUM UPTAKE PROTEIN TRKA"/>
    <property type="match status" value="1"/>
</dbReference>
<dbReference type="Gene3D" id="3.40.50.720">
    <property type="entry name" value="NAD(P)-binding Rossmann-like Domain"/>
    <property type="match status" value="1"/>
</dbReference>
<dbReference type="PANTHER" id="PTHR43833">
    <property type="entry name" value="POTASSIUM CHANNEL PROTEIN 2-RELATED-RELATED"/>
    <property type="match status" value="1"/>
</dbReference>
<dbReference type="InterPro" id="IPR036721">
    <property type="entry name" value="RCK_C_sf"/>
</dbReference>
<dbReference type="Pfam" id="PF02080">
    <property type="entry name" value="TrkA_C"/>
    <property type="match status" value="1"/>
</dbReference>
<accession>A0A645A8Z8</accession>
<gene>
    <name evidence="2" type="ORF">SDC9_94042</name>
</gene>
<dbReference type="Gene3D" id="3.30.70.1450">
    <property type="entry name" value="Regulator of K+ conductance, C-terminal domain"/>
    <property type="match status" value="1"/>
</dbReference>
<proteinExistence type="predicted"/>
<evidence type="ECO:0000313" key="2">
    <source>
        <dbReference type="EMBL" id="MPM47333.1"/>
    </source>
</evidence>
<name>A0A645A8Z8_9ZZZZ</name>
<comment type="caution">
    <text evidence="2">The sequence shown here is derived from an EMBL/GenBank/DDBJ whole genome shotgun (WGS) entry which is preliminary data.</text>
</comment>
<dbReference type="EMBL" id="VSSQ01011639">
    <property type="protein sequence ID" value="MPM47333.1"/>
    <property type="molecule type" value="Genomic_DNA"/>
</dbReference>
<dbReference type="GO" id="GO:0008324">
    <property type="term" value="F:monoatomic cation transmembrane transporter activity"/>
    <property type="evidence" value="ECO:0007669"/>
    <property type="project" value="InterPro"/>
</dbReference>
<dbReference type="PROSITE" id="PS51202">
    <property type="entry name" value="RCK_C"/>
    <property type="match status" value="1"/>
</dbReference>
<protein>
    <recommendedName>
        <fullName evidence="1">RCK C-terminal domain-containing protein</fullName>
    </recommendedName>
</protein>
<dbReference type="GO" id="GO:0006813">
    <property type="term" value="P:potassium ion transport"/>
    <property type="evidence" value="ECO:0007669"/>
    <property type="project" value="InterPro"/>
</dbReference>
<dbReference type="AlphaFoldDB" id="A0A645A8Z8"/>
<dbReference type="SUPFAM" id="SSF116726">
    <property type="entry name" value="TrkA C-terminal domain-like"/>
    <property type="match status" value="1"/>
</dbReference>
<organism evidence="2">
    <name type="scientific">bioreactor metagenome</name>
    <dbReference type="NCBI Taxonomy" id="1076179"/>
    <lineage>
        <taxon>unclassified sequences</taxon>
        <taxon>metagenomes</taxon>
        <taxon>ecological metagenomes</taxon>
    </lineage>
</organism>
<dbReference type="InterPro" id="IPR006037">
    <property type="entry name" value="RCK_C"/>
</dbReference>
<reference evidence="2" key="1">
    <citation type="submission" date="2019-08" db="EMBL/GenBank/DDBJ databases">
        <authorList>
            <person name="Kucharzyk K."/>
            <person name="Murdoch R.W."/>
            <person name="Higgins S."/>
            <person name="Loffler F."/>
        </authorList>
    </citation>
    <scope>NUCLEOTIDE SEQUENCE</scope>
</reference>